<dbReference type="SUPFAM" id="SSF50151">
    <property type="entry name" value="SacY-like RNA-binding domain"/>
    <property type="match status" value="1"/>
</dbReference>
<keyword evidence="3" id="KW-0804">Transcription</keyword>
<dbReference type="InterPro" id="IPR011608">
    <property type="entry name" value="PRD"/>
</dbReference>
<reference evidence="5 6" key="1">
    <citation type="submission" date="2017-05" db="EMBL/GenBank/DDBJ databases">
        <title>Bifidobacterium vansinderenii sp. nov.</title>
        <authorList>
            <person name="Lugli G.A."/>
            <person name="Duranti S."/>
            <person name="Mangifesta M."/>
        </authorList>
    </citation>
    <scope>NUCLEOTIDE SEQUENCE [LARGE SCALE GENOMIC DNA]</scope>
    <source>
        <strain evidence="5 6">Tam10B</strain>
    </source>
</reference>
<dbReference type="AlphaFoldDB" id="A0A229VZX8"/>
<dbReference type="SMART" id="SM01061">
    <property type="entry name" value="CAT_RBD"/>
    <property type="match status" value="1"/>
</dbReference>
<accession>A0A229VZX8</accession>
<name>A0A229VZX8_9BIFI</name>
<dbReference type="PANTHER" id="PTHR30185:SF18">
    <property type="entry name" value="TRANSCRIPTIONAL REGULATOR MTLR"/>
    <property type="match status" value="1"/>
</dbReference>
<comment type="caution">
    <text evidence="5">The sequence shown here is derived from an EMBL/GenBank/DDBJ whole genome shotgun (WGS) entry which is preliminary data.</text>
</comment>
<dbReference type="RefSeq" id="WP_093959759.1">
    <property type="nucleotide sequence ID" value="NZ_NEWD01000005.1"/>
</dbReference>
<dbReference type="SUPFAM" id="SSF63520">
    <property type="entry name" value="PTS-regulatory domain, PRD"/>
    <property type="match status" value="2"/>
</dbReference>
<protein>
    <submittedName>
        <fullName evidence="5">Transcription antiterminator BglG</fullName>
    </submittedName>
</protein>
<evidence type="ECO:0000256" key="1">
    <source>
        <dbReference type="ARBA" id="ARBA00022737"/>
    </source>
</evidence>
<dbReference type="GO" id="GO:0006355">
    <property type="term" value="P:regulation of DNA-templated transcription"/>
    <property type="evidence" value="ECO:0007669"/>
    <property type="project" value="InterPro"/>
</dbReference>
<keyword evidence="1" id="KW-0677">Repeat</keyword>
<dbReference type="Gene3D" id="1.10.1790.10">
    <property type="entry name" value="PRD domain"/>
    <property type="match status" value="2"/>
</dbReference>
<gene>
    <name evidence="5" type="ORF">Tam10B_0559</name>
</gene>
<dbReference type="PROSITE" id="PS51372">
    <property type="entry name" value="PRD_2"/>
    <property type="match status" value="2"/>
</dbReference>
<dbReference type="InterPro" id="IPR050661">
    <property type="entry name" value="BglG_antiterminators"/>
</dbReference>
<keyword evidence="6" id="KW-1185">Reference proteome</keyword>
<dbReference type="Pfam" id="PF03123">
    <property type="entry name" value="CAT_RBD"/>
    <property type="match status" value="1"/>
</dbReference>
<dbReference type="InterPro" id="IPR036634">
    <property type="entry name" value="PRD_sf"/>
</dbReference>
<dbReference type="OrthoDB" id="9813552at2"/>
<organism evidence="5 6">
    <name type="scientific">Bifidobacterium vansinderenii</name>
    <dbReference type="NCBI Taxonomy" id="1984871"/>
    <lineage>
        <taxon>Bacteria</taxon>
        <taxon>Bacillati</taxon>
        <taxon>Actinomycetota</taxon>
        <taxon>Actinomycetes</taxon>
        <taxon>Bifidobacteriales</taxon>
        <taxon>Bifidobacteriaceae</taxon>
        <taxon>Bifidobacterium</taxon>
    </lineage>
</organism>
<evidence type="ECO:0000256" key="2">
    <source>
        <dbReference type="ARBA" id="ARBA00023015"/>
    </source>
</evidence>
<sequence>MEILRVFNNNVVLAKDDDGGEVILTGRGIGFQGKPGKSIDPASVVRKFVPSDGRDPDHLAQMLTDIPPETLRSVLESMKEAGLDESALGSTTLVVALADHVDNAVARARNGVHIAYPLMGEVRNLYPKEYAQSQALLKSLNKRLDGVLPDEETTALSLHLVNAGFSSGDLTYTYTMTGVIQQMLAIIEQSYGVTLDQASVNVGRFITHLRYLFVRIHQNQQLESEPDPIVAAIRDSYPEAMQCASRIASVLELRLDADITEDEVAYLALHVARVAGKAK</sequence>
<evidence type="ECO:0000313" key="5">
    <source>
        <dbReference type="EMBL" id="OXN01161.1"/>
    </source>
</evidence>
<keyword evidence="2" id="KW-0805">Transcription regulation</keyword>
<feature type="domain" description="PRD" evidence="4">
    <location>
        <begin position="171"/>
        <end position="279"/>
    </location>
</feature>
<evidence type="ECO:0000256" key="3">
    <source>
        <dbReference type="ARBA" id="ARBA00023163"/>
    </source>
</evidence>
<dbReference type="PANTHER" id="PTHR30185">
    <property type="entry name" value="CRYPTIC BETA-GLUCOSIDE BGL OPERON ANTITERMINATOR"/>
    <property type="match status" value="1"/>
</dbReference>
<feature type="domain" description="PRD" evidence="4">
    <location>
        <begin position="65"/>
        <end position="170"/>
    </location>
</feature>
<dbReference type="InterPro" id="IPR036650">
    <property type="entry name" value="CAT_RNA-bd_dom_sf"/>
</dbReference>
<evidence type="ECO:0000313" key="6">
    <source>
        <dbReference type="Proteomes" id="UP000215433"/>
    </source>
</evidence>
<evidence type="ECO:0000259" key="4">
    <source>
        <dbReference type="PROSITE" id="PS51372"/>
    </source>
</evidence>
<dbReference type="InterPro" id="IPR004341">
    <property type="entry name" value="CAT_RNA-bd_dom"/>
</dbReference>
<proteinExistence type="predicted"/>
<dbReference type="Proteomes" id="UP000215433">
    <property type="component" value="Unassembled WGS sequence"/>
</dbReference>
<dbReference type="GO" id="GO:0003723">
    <property type="term" value="F:RNA binding"/>
    <property type="evidence" value="ECO:0007669"/>
    <property type="project" value="InterPro"/>
</dbReference>
<dbReference type="Pfam" id="PF00874">
    <property type="entry name" value="PRD"/>
    <property type="match status" value="2"/>
</dbReference>
<dbReference type="EMBL" id="NEWD01000005">
    <property type="protein sequence ID" value="OXN01161.1"/>
    <property type="molecule type" value="Genomic_DNA"/>
</dbReference>
<dbReference type="Gene3D" id="2.30.24.10">
    <property type="entry name" value="CAT RNA-binding domain"/>
    <property type="match status" value="1"/>
</dbReference>